<gene>
    <name evidence="5" type="ORF">EJ04DRAFT_511280</name>
</gene>
<comment type="caution">
    <text evidence="5">The sequence shown here is derived from an EMBL/GenBank/DDBJ whole genome shotgun (WGS) entry which is preliminary data.</text>
</comment>
<keyword evidence="3" id="KW-1133">Transmembrane helix</keyword>
<feature type="transmembrane region" description="Helical" evidence="3">
    <location>
        <begin position="170"/>
        <end position="194"/>
    </location>
</feature>
<protein>
    <recommendedName>
        <fullName evidence="4">DUF6594 domain-containing protein</fullName>
    </recommendedName>
</protein>
<sequence length="421" mass="44917">MVVRRFDAVNVRNVLGLQSEIAGLEARLRKVEEGGETGAKRADSGCGEINNEKKGEELEVEEVRRELRAKMKEYYESVLLTNQMMALTPPNQDELQSARQSLLAQGSKAKSSAIAATLQEQLSQKHEDDLSILGRRPHEDALTKFIQRHLAWLFCSNAGKIGQSKTIATLVTLTTTICIAIFLVGAVVGLYFVSEMRARLGMLACFTIIFAATIAILTNARRHDVYMATAAYAAVLVVFVSGNIAENPQPTLCVLQNGNAALAASQVALNSQAALNSAAPATIVTAAVATVTATETITLTQGSQTVRTIVSTVMAQASPTATVIIRKGELSTVAKAGVGLGIAVAAAAALFLLAGCVKMSCANGASAFGWYKTRRENAQGARRRSREEVVSWRESERGGKEKGSAAKVESTEVGEGRMVWV</sequence>
<keyword evidence="3" id="KW-0812">Transmembrane</keyword>
<evidence type="ECO:0000256" key="2">
    <source>
        <dbReference type="SAM" id="MobiDB-lite"/>
    </source>
</evidence>
<dbReference type="PANTHER" id="PTHR34502:SF4">
    <property type="entry name" value="DUF6594 DOMAIN-CONTAINING PROTEIN"/>
    <property type="match status" value="1"/>
</dbReference>
<reference evidence="5" key="1">
    <citation type="journal article" date="2020" name="Stud. Mycol.">
        <title>101 Dothideomycetes genomes: a test case for predicting lifestyles and emergence of pathogens.</title>
        <authorList>
            <person name="Haridas S."/>
            <person name="Albert R."/>
            <person name="Binder M."/>
            <person name="Bloem J."/>
            <person name="Labutti K."/>
            <person name="Salamov A."/>
            <person name="Andreopoulos B."/>
            <person name="Baker S."/>
            <person name="Barry K."/>
            <person name="Bills G."/>
            <person name="Bluhm B."/>
            <person name="Cannon C."/>
            <person name="Castanera R."/>
            <person name="Culley D."/>
            <person name="Daum C."/>
            <person name="Ezra D."/>
            <person name="Gonzalez J."/>
            <person name="Henrissat B."/>
            <person name="Kuo A."/>
            <person name="Liang C."/>
            <person name="Lipzen A."/>
            <person name="Lutzoni F."/>
            <person name="Magnuson J."/>
            <person name="Mondo S."/>
            <person name="Nolan M."/>
            <person name="Ohm R."/>
            <person name="Pangilinan J."/>
            <person name="Park H.-J."/>
            <person name="Ramirez L."/>
            <person name="Alfaro M."/>
            <person name="Sun H."/>
            <person name="Tritt A."/>
            <person name="Yoshinaga Y."/>
            <person name="Zwiers L.-H."/>
            <person name="Turgeon B."/>
            <person name="Goodwin S."/>
            <person name="Spatafora J."/>
            <person name="Crous P."/>
            <person name="Grigoriev I."/>
        </authorList>
    </citation>
    <scope>NUCLEOTIDE SEQUENCE</scope>
    <source>
        <strain evidence="5">CBS 125425</strain>
    </source>
</reference>
<dbReference type="InterPro" id="IPR046529">
    <property type="entry name" value="DUF6594"/>
</dbReference>
<dbReference type="Proteomes" id="UP000799444">
    <property type="component" value="Unassembled WGS sequence"/>
</dbReference>
<dbReference type="Pfam" id="PF20237">
    <property type="entry name" value="DUF6594"/>
    <property type="match status" value="1"/>
</dbReference>
<organism evidence="5 6">
    <name type="scientific">Polyplosphaeria fusca</name>
    <dbReference type="NCBI Taxonomy" id="682080"/>
    <lineage>
        <taxon>Eukaryota</taxon>
        <taxon>Fungi</taxon>
        <taxon>Dikarya</taxon>
        <taxon>Ascomycota</taxon>
        <taxon>Pezizomycotina</taxon>
        <taxon>Dothideomycetes</taxon>
        <taxon>Pleosporomycetidae</taxon>
        <taxon>Pleosporales</taxon>
        <taxon>Tetraplosphaeriaceae</taxon>
        <taxon>Polyplosphaeria</taxon>
    </lineage>
</organism>
<keyword evidence="1" id="KW-0175">Coiled coil</keyword>
<evidence type="ECO:0000256" key="3">
    <source>
        <dbReference type="SAM" id="Phobius"/>
    </source>
</evidence>
<feature type="coiled-coil region" evidence="1">
    <location>
        <begin position="14"/>
        <end position="73"/>
    </location>
</feature>
<evidence type="ECO:0000313" key="5">
    <source>
        <dbReference type="EMBL" id="KAF2736153.1"/>
    </source>
</evidence>
<feature type="transmembrane region" description="Helical" evidence="3">
    <location>
        <begin position="336"/>
        <end position="357"/>
    </location>
</feature>
<proteinExistence type="predicted"/>
<feature type="domain" description="DUF6594" evidence="4">
    <location>
        <begin position="1"/>
        <end position="237"/>
    </location>
</feature>
<feature type="transmembrane region" description="Helical" evidence="3">
    <location>
        <begin position="200"/>
        <end position="218"/>
    </location>
</feature>
<dbReference type="OrthoDB" id="3533814at2759"/>
<keyword evidence="3" id="KW-0472">Membrane</keyword>
<name>A0A9P4V4F5_9PLEO</name>
<dbReference type="AlphaFoldDB" id="A0A9P4V4F5"/>
<evidence type="ECO:0000256" key="1">
    <source>
        <dbReference type="SAM" id="Coils"/>
    </source>
</evidence>
<feature type="region of interest" description="Disordered" evidence="2">
    <location>
        <begin position="377"/>
        <end position="421"/>
    </location>
</feature>
<keyword evidence="6" id="KW-1185">Reference proteome</keyword>
<dbReference type="PANTHER" id="PTHR34502">
    <property type="entry name" value="DUF6594 DOMAIN-CONTAINING PROTEIN-RELATED"/>
    <property type="match status" value="1"/>
</dbReference>
<dbReference type="EMBL" id="ML996128">
    <property type="protein sequence ID" value="KAF2736153.1"/>
    <property type="molecule type" value="Genomic_DNA"/>
</dbReference>
<evidence type="ECO:0000313" key="6">
    <source>
        <dbReference type="Proteomes" id="UP000799444"/>
    </source>
</evidence>
<evidence type="ECO:0000259" key="4">
    <source>
        <dbReference type="Pfam" id="PF20237"/>
    </source>
</evidence>
<feature type="compositionally biased region" description="Basic and acidic residues" evidence="2">
    <location>
        <begin position="385"/>
        <end position="404"/>
    </location>
</feature>
<accession>A0A9P4V4F5</accession>
<feature type="transmembrane region" description="Helical" evidence="3">
    <location>
        <begin position="225"/>
        <end position="245"/>
    </location>
</feature>